<evidence type="ECO:0000256" key="1">
    <source>
        <dbReference type="SAM" id="Phobius"/>
    </source>
</evidence>
<feature type="transmembrane region" description="Helical" evidence="1">
    <location>
        <begin position="21"/>
        <end position="39"/>
    </location>
</feature>
<evidence type="ECO:0000313" key="4">
    <source>
        <dbReference type="Proteomes" id="UP000831290"/>
    </source>
</evidence>
<dbReference type="Pfam" id="PF04397">
    <property type="entry name" value="LytTR"/>
    <property type="match status" value="1"/>
</dbReference>
<feature type="transmembrane region" description="Helical" evidence="1">
    <location>
        <begin position="128"/>
        <end position="147"/>
    </location>
</feature>
<evidence type="ECO:0000259" key="2">
    <source>
        <dbReference type="SMART" id="SM00850"/>
    </source>
</evidence>
<feature type="domain" description="HTH LytTR-type" evidence="2">
    <location>
        <begin position="185"/>
        <end position="288"/>
    </location>
</feature>
<dbReference type="Proteomes" id="UP000831290">
    <property type="component" value="Chromosome"/>
</dbReference>
<feature type="transmembrane region" description="Helical" evidence="1">
    <location>
        <begin position="51"/>
        <end position="77"/>
    </location>
</feature>
<dbReference type="KEGG" id="fbm:MQE35_13570"/>
<dbReference type="EMBL" id="CP094358">
    <property type="protein sequence ID" value="UOB16762.1"/>
    <property type="molecule type" value="Genomic_DNA"/>
</dbReference>
<accession>A0A9E6ZX42</accession>
<gene>
    <name evidence="3" type="ORF">MQE35_13570</name>
</gene>
<keyword evidence="4" id="KW-1185">Reference proteome</keyword>
<dbReference type="InterPro" id="IPR007492">
    <property type="entry name" value="LytTR_DNA-bd_dom"/>
</dbReference>
<evidence type="ECO:0000313" key="3">
    <source>
        <dbReference type="EMBL" id="UOB16762.1"/>
    </source>
</evidence>
<dbReference type="SMART" id="SM00850">
    <property type="entry name" value="LytTR"/>
    <property type="match status" value="1"/>
</dbReference>
<organism evidence="3 4">
    <name type="scientific">Abyssalbus ytuae</name>
    <dbReference type="NCBI Taxonomy" id="2926907"/>
    <lineage>
        <taxon>Bacteria</taxon>
        <taxon>Pseudomonadati</taxon>
        <taxon>Bacteroidota</taxon>
        <taxon>Flavobacteriia</taxon>
        <taxon>Flavobacteriales</taxon>
        <taxon>Flavobacteriaceae</taxon>
        <taxon>Abyssalbus</taxon>
    </lineage>
</organism>
<dbReference type="AlphaFoldDB" id="A0A9E6ZX42"/>
<dbReference type="Gene3D" id="2.40.50.1020">
    <property type="entry name" value="LytTr DNA-binding domain"/>
    <property type="match status" value="1"/>
</dbReference>
<reference evidence="3" key="1">
    <citation type="submission" date="2022-03" db="EMBL/GenBank/DDBJ databases">
        <title>Description of Abyssus ytuae gen. nov., sp. nov., a novel member of the family Flavobacteriaceae isolated from the sediment of Mariana Trench.</title>
        <authorList>
            <person name="Zhang J."/>
            <person name="Xu X."/>
        </authorList>
    </citation>
    <scope>NUCLEOTIDE SEQUENCE</scope>
    <source>
        <strain evidence="3">MT3330</strain>
    </source>
</reference>
<keyword evidence="1" id="KW-1133">Transmembrane helix</keyword>
<feature type="transmembrane region" description="Helical" evidence="1">
    <location>
        <begin position="89"/>
        <end position="108"/>
    </location>
</feature>
<dbReference type="GO" id="GO:0003677">
    <property type="term" value="F:DNA binding"/>
    <property type="evidence" value="ECO:0007669"/>
    <property type="project" value="InterPro"/>
</dbReference>
<keyword evidence="1" id="KW-0812">Transmembrane</keyword>
<protein>
    <submittedName>
        <fullName evidence="3">LytTR family transcriptional regulator</fullName>
    </submittedName>
</protein>
<keyword evidence="1" id="KW-0472">Membrane</keyword>
<dbReference type="RefSeq" id="WP_255842000.1">
    <property type="nucleotide sequence ID" value="NZ_CP094358.1"/>
</dbReference>
<name>A0A9E6ZX42_9FLAO</name>
<proteinExistence type="predicted"/>
<sequence>MKKVSEFLSQPYPFYYEGKDLWRIIGVIFLMALGFNYFFEPFNVYVPEHKIHYFWISVIHSMTPVFVFLSAGLFFKLNKKIPDQWTIEYEFKTFAVVLFITGIVQFLIRDIIYDNPENWSWKYLFEEVRNTFMVGFLFVLIIIPLNLNYQYSKNLKKAHKLSFHLNLKDSKSQNPVISIETKLKGDDFSLNPKTFLFAKSDGNYIEIYLKNETSEIEKLVKRITIKELASQLHLFPFIMKTHRSYMVNLNEVENVTGNAQGYKLTIKNYKDTVPVSRNLIGQFERKIQQLL</sequence>